<dbReference type="PANTHER" id="PTHR33018:SF37">
    <property type="entry name" value="TRANSPOSASE TNP1_EN_SPM-LIKE DOMAIN-CONTAINING PROTEIN"/>
    <property type="match status" value="1"/>
</dbReference>
<gene>
    <name evidence="4" type="ORF">IFM89_001087</name>
</gene>
<reference evidence="4 5" key="1">
    <citation type="submission" date="2020-10" db="EMBL/GenBank/DDBJ databases">
        <title>The Coptis chinensis genome and diversification of protoberbering-type alkaloids.</title>
        <authorList>
            <person name="Wang B."/>
            <person name="Shu S."/>
            <person name="Song C."/>
            <person name="Liu Y."/>
        </authorList>
    </citation>
    <scope>NUCLEOTIDE SEQUENCE [LARGE SCALE GENOMIC DNA]</scope>
    <source>
        <strain evidence="4">HL-2020</strain>
        <tissue evidence="4">Leaf</tissue>
    </source>
</reference>
<feature type="coiled-coil region" evidence="1">
    <location>
        <begin position="302"/>
        <end position="329"/>
    </location>
</feature>
<dbReference type="InterPro" id="IPR058352">
    <property type="entry name" value="DUF8039"/>
</dbReference>
<organism evidence="4 5">
    <name type="scientific">Coptis chinensis</name>
    <dbReference type="NCBI Taxonomy" id="261450"/>
    <lineage>
        <taxon>Eukaryota</taxon>
        <taxon>Viridiplantae</taxon>
        <taxon>Streptophyta</taxon>
        <taxon>Embryophyta</taxon>
        <taxon>Tracheophyta</taxon>
        <taxon>Spermatophyta</taxon>
        <taxon>Magnoliopsida</taxon>
        <taxon>Ranunculales</taxon>
        <taxon>Ranunculaceae</taxon>
        <taxon>Coptidoideae</taxon>
        <taxon>Coptis</taxon>
    </lineage>
</organism>
<sequence>MDTHYSPGGSNSLDDDQLNEDMGDDATNIPSSSVAASSKKRGPSIGIEEIEGQPRPKLVMQTNRKGQPVTPIDVVSEFGTRLGYISRRDFPVCYEDWRHIAKDLKDKVVKTLGRQFVFEYEKTIDTDYTRQKLNEAWRNYKHTLYETFVKDEDPSLVKEVASRNIPLEDWFVDYCNTDKFKAMSARNKLNREQQIMPSSLGRTSVAIARNELALEKGIPESEITRADSYMLIHKPKETVPQSQEVLNSIKNHISEHPESQYDLSGDAIATVVGPDKRGRFRGLGTGVCKIVLRKGDSLMKKNDGLMEANTLLERRIETMEANMDAKMSRHMEEVRGLFMSQRGTFNDNVPSPHSHASRHSTAPLENAYYIGKDCELRGGWPLELVARGVVQDVDPNTEYGERTLEEGNFKVYVQVVHRADAILPFPHNAWQKTLGQVVQGAVIWPKEFLVFASHSSSS</sequence>
<feature type="domain" description="DUF8039" evidence="3">
    <location>
        <begin position="382"/>
        <end position="450"/>
    </location>
</feature>
<protein>
    <recommendedName>
        <fullName evidence="3">DUF8039 domain-containing protein</fullName>
    </recommendedName>
</protein>
<dbReference type="EMBL" id="JADFTS010000006">
    <property type="protein sequence ID" value="KAF9599591.1"/>
    <property type="molecule type" value="Genomic_DNA"/>
</dbReference>
<comment type="caution">
    <text evidence="4">The sequence shown here is derived from an EMBL/GenBank/DDBJ whole genome shotgun (WGS) entry which is preliminary data.</text>
</comment>
<evidence type="ECO:0000313" key="5">
    <source>
        <dbReference type="Proteomes" id="UP000631114"/>
    </source>
</evidence>
<dbReference type="PANTHER" id="PTHR33018">
    <property type="entry name" value="OS10G0338966 PROTEIN-RELATED"/>
    <property type="match status" value="1"/>
</dbReference>
<dbReference type="Pfam" id="PF03004">
    <property type="entry name" value="Transposase_24"/>
    <property type="match status" value="1"/>
</dbReference>
<evidence type="ECO:0000256" key="1">
    <source>
        <dbReference type="SAM" id="Coils"/>
    </source>
</evidence>
<dbReference type="AlphaFoldDB" id="A0A835LU44"/>
<feature type="compositionally biased region" description="Acidic residues" evidence="2">
    <location>
        <begin position="13"/>
        <end position="24"/>
    </location>
</feature>
<dbReference type="Proteomes" id="UP000631114">
    <property type="component" value="Unassembled WGS sequence"/>
</dbReference>
<name>A0A835LU44_9MAGN</name>
<evidence type="ECO:0000259" key="3">
    <source>
        <dbReference type="Pfam" id="PF26133"/>
    </source>
</evidence>
<evidence type="ECO:0000313" key="4">
    <source>
        <dbReference type="EMBL" id="KAF9599591.1"/>
    </source>
</evidence>
<proteinExistence type="predicted"/>
<accession>A0A835LU44</accession>
<keyword evidence="1" id="KW-0175">Coiled coil</keyword>
<dbReference type="OrthoDB" id="1302097at2759"/>
<evidence type="ECO:0000256" key="2">
    <source>
        <dbReference type="SAM" id="MobiDB-lite"/>
    </source>
</evidence>
<dbReference type="Pfam" id="PF26133">
    <property type="entry name" value="DUF8039"/>
    <property type="match status" value="1"/>
</dbReference>
<keyword evidence="5" id="KW-1185">Reference proteome</keyword>
<dbReference type="InterPro" id="IPR004252">
    <property type="entry name" value="Probable_transposase_24"/>
</dbReference>
<feature type="region of interest" description="Disordered" evidence="2">
    <location>
        <begin position="1"/>
        <end position="65"/>
    </location>
</feature>